<keyword evidence="9" id="KW-1133">Transmembrane helix</keyword>
<dbReference type="SUPFAM" id="SSF63380">
    <property type="entry name" value="Riboflavin synthase domain-like"/>
    <property type="match status" value="1"/>
</dbReference>
<dbReference type="InterPro" id="IPR001433">
    <property type="entry name" value="OxRdtase_FAD/NAD-bd"/>
</dbReference>
<feature type="signal peptide" evidence="18">
    <location>
        <begin position="1"/>
        <end position="25"/>
    </location>
</feature>
<dbReference type="GO" id="GO:0005783">
    <property type="term" value="C:endoplasmic reticulum"/>
    <property type="evidence" value="ECO:0007669"/>
    <property type="project" value="TreeGrafter"/>
</dbReference>
<dbReference type="InterPro" id="IPR017938">
    <property type="entry name" value="Riboflavin_synthase-like_b-brl"/>
</dbReference>
<evidence type="ECO:0000256" key="14">
    <source>
        <dbReference type="ARBA" id="ARBA00047682"/>
    </source>
</evidence>
<keyword evidence="10 17" id="KW-0560">Oxidoreductase</keyword>
<feature type="binding site" evidence="16">
    <location>
        <position position="89"/>
    </location>
    <ligand>
        <name>FAD</name>
        <dbReference type="ChEBI" id="CHEBI:57692"/>
    </ligand>
</feature>
<dbReference type="PANTHER" id="PTHR19370:SF184">
    <property type="entry name" value="NADH-CYTOCHROME B5 REDUCTASE-LIKE"/>
    <property type="match status" value="1"/>
</dbReference>
<proteinExistence type="inferred from homology"/>
<name>A0A109UYL1_9SACH</name>
<dbReference type="GO" id="GO:0005886">
    <property type="term" value="C:plasma membrane"/>
    <property type="evidence" value="ECO:0007669"/>
    <property type="project" value="TreeGrafter"/>
</dbReference>
<feature type="domain" description="FAD-binding FR-type" evidence="19">
    <location>
        <begin position="37"/>
        <end position="141"/>
    </location>
</feature>
<dbReference type="PANTHER" id="PTHR19370">
    <property type="entry name" value="NADH-CYTOCHROME B5 REDUCTASE"/>
    <property type="match status" value="1"/>
</dbReference>
<dbReference type="CDD" id="cd06183">
    <property type="entry name" value="cyt_b5_reduct_like"/>
    <property type="match status" value="1"/>
</dbReference>
<dbReference type="SUPFAM" id="SSF52343">
    <property type="entry name" value="Ferredoxin reductase-like, C-terminal NADP-linked domain"/>
    <property type="match status" value="1"/>
</dbReference>
<evidence type="ECO:0000256" key="2">
    <source>
        <dbReference type="ARBA" id="ARBA00004572"/>
    </source>
</evidence>
<dbReference type="EMBL" id="CP014243">
    <property type="protein sequence ID" value="AMD20008.1"/>
    <property type="molecule type" value="Genomic_DNA"/>
</dbReference>
<keyword evidence="12" id="KW-0496">Mitochondrion</keyword>
<dbReference type="OrthoDB" id="432685at2759"/>
<keyword evidence="21" id="KW-1185">Reference proteome</keyword>
<keyword evidence="11 17" id="KW-0520">NAD</keyword>
<gene>
    <name evidence="20" type="ORF">AW171_hschr31876</name>
</gene>
<evidence type="ECO:0000256" key="3">
    <source>
        <dbReference type="ARBA" id="ARBA00005156"/>
    </source>
</evidence>
<feature type="binding site" evidence="16">
    <location>
        <position position="91"/>
    </location>
    <ligand>
        <name>FAD</name>
        <dbReference type="ChEBI" id="CHEBI:57692"/>
    </ligand>
</feature>
<evidence type="ECO:0000256" key="8">
    <source>
        <dbReference type="ARBA" id="ARBA00022827"/>
    </source>
</evidence>
<evidence type="ECO:0000256" key="11">
    <source>
        <dbReference type="ARBA" id="ARBA00023027"/>
    </source>
</evidence>
<dbReference type="AlphaFoldDB" id="A0A109UYL1"/>
<dbReference type="FunFam" id="2.40.30.10:FF:000032">
    <property type="entry name" value="NADH-cytochrome b5 reductase"/>
    <property type="match status" value="1"/>
</dbReference>
<dbReference type="InterPro" id="IPR001709">
    <property type="entry name" value="Flavoprot_Pyr_Nucl_cyt_Rdtase"/>
</dbReference>
<keyword evidence="6" id="KW-0812">Transmembrane</keyword>
<evidence type="ECO:0000313" key="20">
    <source>
        <dbReference type="EMBL" id="AMD20008.1"/>
    </source>
</evidence>
<evidence type="ECO:0000256" key="10">
    <source>
        <dbReference type="ARBA" id="ARBA00023002"/>
    </source>
</evidence>
<protein>
    <recommendedName>
        <fullName evidence="17">NADH-cytochrome b5 reductase</fullName>
        <ecNumber evidence="17">1.6.2.2</ecNumber>
    </recommendedName>
</protein>
<feature type="binding site" evidence="16">
    <location>
        <position position="107"/>
    </location>
    <ligand>
        <name>FAD</name>
        <dbReference type="ChEBI" id="CHEBI:57692"/>
    </ligand>
</feature>
<dbReference type="EC" id="1.6.2.2" evidence="17"/>
<evidence type="ECO:0000256" key="16">
    <source>
        <dbReference type="PIRSR" id="PIRSR601834-1"/>
    </source>
</evidence>
<feature type="binding site" evidence="16">
    <location>
        <position position="109"/>
    </location>
    <ligand>
        <name>FAD</name>
        <dbReference type="ChEBI" id="CHEBI:57692"/>
    </ligand>
</feature>
<organism evidence="20 21">
    <name type="scientific">Eremothecium sinecaudum</name>
    <dbReference type="NCBI Taxonomy" id="45286"/>
    <lineage>
        <taxon>Eukaryota</taxon>
        <taxon>Fungi</taxon>
        <taxon>Dikarya</taxon>
        <taxon>Ascomycota</taxon>
        <taxon>Saccharomycotina</taxon>
        <taxon>Saccharomycetes</taxon>
        <taxon>Saccharomycetales</taxon>
        <taxon>Saccharomycetaceae</taxon>
        <taxon>Eremothecium</taxon>
    </lineage>
</organism>
<dbReference type="GO" id="GO:0090524">
    <property type="term" value="F:cytochrome-b5 reductase activity, acting on NADH"/>
    <property type="evidence" value="ECO:0007669"/>
    <property type="project" value="UniProtKB-EC"/>
</dbReference>
<dbReference type="InterPro" id="IPR017927">
    <property type="entry name" value="FAD-bd_FR_type"/>
</dbReference>
<evidence type="ECO:0000256" key="15">
    <source>
        <dbReference type="ARBA" id="ARBA00049138"/>
    </source>
</evidence>
<dbReference type="Gene3D" id="2.40.30.10">
    <property type="entry name" value="Translation factors"/>
    <property type="match status" value="1"/>
</dbReference>
<accession>A0A109UYL1</accession>
<dbReference type="GeneID" id="28723239"/>
<comment type="subcellular location">
    <subcellularLocation>
        <location evidence="2">Mitochondrion outer membrane</location>
        <topology evidence="2">Single-pass membrane protein</topology>
    </subcellularLocation>
</comment>
<feature type="binding site" evidence="16">
    <location>
        <position position="117"/>
    </location>
    <ligand>
        <name>FAD</name>
        <dbReference type="ChEBI" id="CHEBI:57692"/>
    </ligand>
</feature>
<evidence type="ECO:0000256" key="4">
    <source>
        <dbReference type="ARBA" id="ARBA00006105"/>
    </source>
</evidence>
<evidence type="ECO:0000256" key="5">
    <source>
        <dbReference type="ARBA" id="ARBA00022630"/>
    </source>
</evidence>
<dbReference type="InterPro" id="IPR001834">
    <property type="entry name" value="CBR-like"/>
</dbReference>
<keyword evidence="5 16" id="KW-0285">Flavoprotein</keyword>
<evidence type="ECO:0000256" key="1">
    <source>
        <dbReference type="ARBA" id="ARBA00001974"/>
    </source>
</evidence>
<dbReference type="PROSITE" id="PS51384">
    <property type="entry name" value="FAD_FR"/>
    <property type="match status" value="1"/>
</dbReference>
<reference evidence="20 21" key="1">
    <citation type="submission" date="2016-01" db="EMBL/GenBank/DDBJ databases">
        <title>Genome sequence of the yeast Holleya sinecauda.</title>
        <authorList>
            <person name="Dietrich F.S."/>
        </authorList>
    </citation>
    <scope>NUCLEOTIDE SEQUENCE [LARGE SCALE GENOMIC DNA]</scope>
    <source>
        <strain evidence="20 21">ATCC 58844</strain>
    </source>
</reference>
<evidence type="ECO:0000256" key="18">
    <source>
        <dbReference type="SAM" id="SignalP"/>
    </source>
</evidence>
<dbReference type="PRINTS" id="PR00371">
    <property type="entry name" value="FPNCR"/>
</dbReference>
<dbReference type="FunFam" id="3.40.50.80:FF:000009">
    <property type="entry name" value="NADH-cytochrome b5 reductase"/>
    <property type="match status" value="1"/>
</dbReference>
<evidence type="ECO:0000256" key="13">
    <source>
        <dbReference type="ARBA" id="ARBA00023136"/>
    </source>
</evidence>
<dbReference type="PRINTS" id="PR00406">
    <property type="entry name" value="CYTB5RDTASE"/>
</dbReference>
<feature type="binding site" evidence="16">
    <location>
        <position position="116"/>
    </location>
    <ligand>
        <name>FAD</name>
        <dbReference type="ChEBI" id="CHEBI:57692"/>
    </ligand>
</feature>
<evidence type="ECO:0000256" key="9">
    <source>
        <dbReference type="ARBA" id="ARBA00022989"/>
    </source>
</evidence>
<evidence type="ECO:0000256" key="12">
    <source>
        <dbReference type="ARBA" id="ARBA00023128"/>
    </source>
</evidence>
<dbReference type="Proteomes" id="UP000243052">
    <property type="component" value="Chromosome iii"/>
</dbReference>
<comment type="catalytic activity">
    <reaction evidence="15">
        <text>2 Fe(3+)-[Dph3] + NADH = 2 Fe(2+)-[Dph3] + NAD(+) + H(+)</text>
        <dbReference type="Rhea" id="RHEA:71231"/>
        <dbReference type="Rhea" id="RHEA-COMP:18002"/>
        <dbReference type="Rhea" id="RHEA-COMP:18003"/>
        <dbReference type="ChEBI" id="CHEBI:15378"/>
        <dbReference type="ChEBI" id="CHEBI:29033"/>
        <dbReference type="ChEBI" id="CHEBI:29034"/>
        <dbReference type="ChEBI" id="CHEBI:57540"/>
        <dbReference type="ChEBI" id="CHEBI:57945"/>
        <dbReference type="ChEBI" id="CHEBI:83228"/>
    </reaction>
    <physiologicalReaction direction="left-to-right" evidence="15">
        <dbReference type="Rhea" id="RHEA:71232"/>
    </physiologicalReaction>
</comment>
<comment type="similarity">
    <text evidence="4 17">Belongs to the flavoprotein pyridine nucleotide cytochrome reductase family.</text>
</comment>
<keyword evidence="13" id="KW-0472">Membrane</keyword>
<dbReference type="Pfam" id="PF00970">
    <property type="entry name" value="FAD_binding_6"/>
    <property type="match status" value="1"/>
</dbReference>
<dbReference type="RefSeq" id="XP_017987004.1">
    <property type="nucleotide sequence ID" value="XM_018131108.1"/>
</dbReference>
<evidence type="ECO:0000313" key="21">
    <source>
        <dbReference type="Proteomes" id="UP000243052"/>
    </source>
</evidence>
<evidence type="ECO:0000256" key="7">
    <source>
        <dbReference type="ARBA" id="ARBA00022787"/>
    </source>
</evidence>
<feature type="chain" id="PRO_5007141040" description="NADH-cytochrome b5 reductase" evidence="18">
    <location>
        <begin position="26"/>
        <end position="283"/>
    </location>
</feature>
<keyword evidence="8 16" id="KW-0274">FAD</keyword>
<evidence type="ECO:0000259" key="19">
    <source>
        <dbReference type="PROSITE" id="PS51384"/>
    </source>
</evidence>
<dbReference type="InterPro" id="IPR008333">
    <property type="entry name" value="Cbr1-like_FAD-bd_dom"/>
</dbReference>
<dbReference type="Pfam" id="PF00175">
    <property type="entry name" value="NAD_binding_1"/>
    <property type="match status" value="1"/>
</dbReference>
<evidence type="ECO:0000256" key="17">
    <source>
        <dbReference type="RuleBase" id="RU361226"/>
    </source>
</evidence>
<dbReference type="Gene3D" id="3.40.50.80">
    <property type="entry name" value="Nucleotide-binding domain of ferredoxin-NADP reductase (FNR) module"/>
    <property type="match status" value="1"/>
</dbReference>
<keyword evidence="18" id="KW-0732">Signal</keyword>
<comment type="cofactor">
    <cofactor evidence="1 16 17">
        <name>FAD</name>
        <dbReference type="ChEBI" id="CHEBI:57692"/>
    </cofactor>
</comment>
<evidence type="ECO:0000256" key="6">
    <source>
        <dbReference type="ARBA" id="ARBA00022692"/>
    </source>
</evidence>
<dbReference type="GO" id="GO:0005741">
    <property type="term" value="C:mitochondrial outer membrane"/>
    <property type="evidence" value="ECO:0007669"/>
    <property type="project" value="UniProtKB-SubCell"/>
</dbReference>
<comment type="catalytic activity">
    <reaction evidence="14 17">
        <text>2 Fe(III)-[cytochrome b5] + NADH = 2 Fe(II)-[cytochrome b5] + NAD(+) + H(+)</text>
        <dbReference type="Rhea" id="RHEA:46680"/>
        <dbReference type="Rhea" id="RHEA-COMP:10438"/>
        <dbReference type="Rhea" id="RHEA-COMP:10439"/>
        <dbReference type="ChEBI" id="CHEBI:15378"/>
        <dbReference type="ChEBI" id="CHEBI:29033"/>
        <dbReference type="ChEBI" id="CHEBI:29034"/>
        <dbReference type="ChEBI" id="CHEBI:57540"/>
        <dbReference type="ChEBI" id="CHEBI:57945"/>
        <dbReference type="EC" id="1.6.2.2"/>
    </reaction>
</comment>
<sequence>MESSYILALLAVLLVSYLFIFKNSGSNKSTAVKTLNNEWQEFKLITKTQLTHNTAIYRFGLPKENAVLGLPIGQHISISGSINGKEIVRSYTPTSLDSDAVGHFDILIKSYPEGNISKMVAELNIGDFIKVKGPKGFYKYEENLYKHIGMIAGGTGISPMYQIIKAISTNPKDKTKVTLLYGSQSKEDVLLKKELDDIVAANPEQFKIVYLVDKLAEGEYWDGEVGYVTKELIAKTLPAPEASTQILVCGPPPMVSSVKRNAVALGYQKAKPISKMGDQVFVF</sequence>
<keyword evidence="7" id="KW-1000">Mitochondrion outer membrane</keyword>
<dbReference type="STRING" id="45286.A0A109UYL1"/>
<dbReference type="InterPro" id="IPR039261">
    <property type="entry name" value="FNR_nucleotide-bd"/>
</dbReference>
<comment type="pathway">
    <text evidence="3">Protein modification; peptidyl-diphthamide biosynthesis.</text>
</comment>